<evidence type="ECO:0000313" key="3">
    <source>
        <dbReference type="WBParaSite" id="NBR_0000739301-mRNA-1"/>
    </source>
</evidence>
<keyword evidence="2" id="KW-1185">Reference proteome</keyword>
<dbReference type="OrthoDB" id="5839458at2759"/>
<gene>
    <name evidence="1" type="ORF">NBR_LOCUS7394</name>
</gene>
<dbReference type="WBParaSite" id="NBR_0000739301-mRNA-1">
    <property type="protein sequence ID" value="NBR_0000739301-mRNA-1"/>
    <property type="gene ID" value="NBR_0000739301"/>
</dbReference>
<accession>A0A0N4XWU2</accession>
<reference evidence="3" key="1">
    <citation type="submission" date="2017-02" db="UniProtKB">
        <authorList>
            <consortium name="WormBaseParasite"/>
        </authorList>
    </citation>
    <scope>IDENTIFICATION</scope>
</reference>
<reference evidence="1 2" key="2">
    <citation type="submission" date="2018-11" db="EMBL/GenBank/DDBJ databases">
        <authorList>
            <consortium name="Pathogen Informatics"/>
        </authorList>
    </citation>
    <scope>NUCLEOTIDE SEQUENCE [LARGE SCALE GENOMIC DNA]</scope>
</reference>
<name>A0A0N4XWU2_NIPBR</name>
<sequence length="116" mass="12920">MFPTTAGYLRPTQKDSSAQLRRQIGFYKKHINRQIADILTILTDYNIHPTTWDLAHLDNDDIKSLRLEIHSTKLSREVSPDAVGCAIVRGCGGISCCVDCSSRFSPMFSTVSTADE</sequence>
<organism evidence="3">
    <name type="scientific">Nippostrongylus brasiliensis</name>
    <name type="common">Rat hookworm</name>
    <dbReference type="NCBI Taxonomy" id="27835"/>
    <lineage>
        <taxon>Eukaryota</taxon>
        <taxon>Metazoa</taxon>
        <taxon>Ecdysozoa</taxon>
        <taxon>Nematoda</taxon>
        <taxon>Chromadorea</taxon>
        <taxon>Rhabditida</taxon>
        <taxon>Rhabditina</taxon>
        <taxon>Rhabditomorpha</taxon>
        <taxon>Strongyloidea</taxon>
        <taxon>Heligmosomidae</taxon>
        <taxon>Nippostrongylus</taxon>
    </lineage>
</organism>
<evidence type="ECO:0000313" key="2">
    <source>
        <dbReference type="Proteomes" id="UP000271162"/>
    </source>
</evidence>
<proteinExistence type="predicted"/>
<protein>
    <submittedName>
        <fullName evidence="3">Transposase</fullName>
    </submittedName>
</protein>
<evidence type="ECO:0000313" key="1">
    <source>
        <dbReference type="EMBL" id="VDL70983.1"/>
    </source>
</evidence>
<dbReference type="AlphaFoldDB" id="A0A0N4XWU2"/>
<dbReference type="Proteomes" id="UP000271162">
    <property type="component" value="Unassembled WGS sequence"/>
</dbReference>
<dbReference type="EMBL" id="UYSL01019886">
    <property type="protein sequence ID" value="VDL70983.1"/>
    <property type="molecule type" value="Genomic_DNA"/>
</dbReference>